<protein>
    <submittedName>
        <fullName evidence="9">Phosphate:acyl-ACP acyltransferase PlsX</fullName>
    </submittedName>
</protein>
<dbReference type="GO" id="GO:0006633">
    <property type="term" value="P:fatty acid biosynthetic process"/>
    <property type="evidence" value="ECO:0007669"/>
    <property type="project" value="UniProtKB-KW"/>
</dbReference>
<evidence type="ECO:0000256" key="6">
    <source>
        <dbReference type="ARBA" id="ARBA00023125"/>
    </source>
</evidence>
<evidence type="ECO:0000313" key="10">
    <source>
        <dbReference type="Proteomes" id="UP000244338"/>
    </source>
</evidence>
<keyword evidence="3" id="KW-0276">Fatty acid metabolism</keyword>
<dbReference type="Gene3D" id="3.10.129.10">
    <property type="entry name" value="Hotdog Thioesterase"/>
    <property type="match status" value="1"/>
</dbReference>
<keyword evidence="9" id="KW-0012">Acyltransferase</keyword>
<proteinExistence type="predicted"/>
<dbReference type="Gene3D" id="1.10.10.10">
    <property type="entry name" value="Winged helix-like DNA-binding domain superfamily/Winged helix DNA-binding domain"/>
    <property type="match status" value="1"/>
</dbReference>
<evidence type="ECO:0000256" key="5">
    <source>
        <dbReference type="ARBA" id="ARBA00023098"/>
    </source>
</evidence>
<dbReference type="GO" id="GO:0003700">
    <property type="term" value="F:DNA-binding transcription factor activity"/>
    <property type="evidence" value="ECO:0007669"/>
    <property type="project" value="InterPro"/>
</dbReference>
<dbReference type="SUPFAM" id="SSF54637">
    <property type="entry name" value="Thioesterase/thiol ester dehydrase-isomerase"/>
    <property type="match status" value="1"/>
</dbReference>
<dbReference type="InterPro" id="IPR036388">
    <property type="entry name" value="WH-like_DNA-bd_sf"/>
</dbReference>
<dbReference type="InterPro" id="IPR029069">
    <property type="entry name" value="HotDog_dom_sf"/>
</dbReference>
<comment type="caution">
    <text evidence="9">The sequence shown here is derived from an EMBL/GenBank/DDBJ whole genome shotgun (WGS) entry which is preliminary data.</text>
</comment>
<evidence type="ECO:0000256" key="7">
    <source>
        <dbReference type="ARBA" id="ARBA00023160"/>
    </source>
</evidence>
<sequence length="207" mass="23443">MDEVKRLRSKRKEKRQEALKRVLLEDPFLTDAELAARFGVSVQTIRLDRMTLGIPEVRERLKDVAVRHFDRLRALEEQDLIGEVEALKRDEYARSVLRIQPEHVFTRSRIARGHVLFAQANSLAIAVTDADWALTASALLQFVTPVELGQTVVMEATVRLKAGTRREIVIKGTVAARTVLEGVWTVVLMAHEDALRKKHATGARYKA</sequence>
<gene>
    <name evidence="9" type="ORF">BSOLF_0425</name>
</gene>
<keyword evidence="5" id="KW-0443">Lipid metabolism</keyword>
<evidence type="ECO:0000256" key="8">
    <source>
        <dbReference type="ARBA" id="ARBA00023163"/>
    </source>
</evidence>
<keyword evidence="7" id="KW-0275">Fatty acid biosynthesis</keyword>
<organism evidence="9 10">
    <name type="scientific">Candidatus Carbonibacillus altaicus</name>
    <dbReference type="NCBI Taxonomy" id="2163959"/>
    <lineage>
        <taxon>Bacteria</taxon>
        <taxon>Bacillati</taxon>
        <taxon>Bacillota</taxon>
        <taxon>Bacilli</taxon>
        <taxon>Bacillales</taxon>
        <taxon>Candidatus Carbonibacillus</taxon>
    </lineage>
</organism>
<keyword evidence="2" id="KW-0444">Lipid biosynthesis</keyword>
<dbReference type="InterPro" id="IPR017275">
    <property type="entry name" value="Transcription_factor_FapR"/>
</dbReference>
<name>A0A2R6Y5G2_9BACL</name>
<dbReference type="GO" id="GO:0016746">
    <property type="term" value="F:acyltransferase activity"/>
    <property type="evidence" value="ECO:0007669"/>
    <property type="project" value="UniProtKB-KW"/>
</dbReference>
<dbReference type="PIRSF" id="PIRSF037733">
    <property type="entry name" value="Transcription_factor_FapR"/>
    <property type="match status" value="1"/>
</dbReference>
<dbReference type="AlphaFoldDB" id="A0A2R6Y5G2"/>
<dbReference type="GO" id="GO:0003677">
    <property type="term" value="F:DNA binding"/>
    <property type="evidence" value="ECO:0007669"/>
    <property type="project" value="UniProtKB-KW"/>
</dbReference>
<dbReference type="GO" id="GO:0045892">
    <property type="term" value="P:negative regulation of DNA-templated transcription"/>
    <property type="evidence" value="ECO:0007669"/>
    <property type="project" value="InterPro"/>
</dbReference>
<keyword evidence="4" id="KW-0805">Transcription regulation</keyword>
<dbReference type="Proteomes" id="UP000244338">
    <property type="component" value="Unassembled WGS sequence"/>
</dbReference>
<evidence type="ECO:0000256" key="4">
    <source>
        <dbReference type="ARBA" id="ARBA00023015"/>
    </source>
</evidence>
<keyword evidence="8" id="KW-0804">Transcription</keyword>
<keyword evidence="9" id="KW-0808">Transferase</keyword>
<dbReference type="GO" id="GO:0045717">
    <property type="term" value="P:negative regulation of fatty acid biosynthetic process"/>
    <property type="evidence" value="ECO:0007669"/>
    <property type="project" value="InterPro"/>
</dbReference>
<evidence type="ECO:0000313" key="9">
    <source>
        <dbReference type="EMBL" id="PTQ57914.1"/>
    </source>
</evidence>
<accession>A0A2R6Y5G2</accession>
<keyword evidence="1" id="KW-0678">Repressor</keyword>
<evidence type="ECO:0000256" key="1">
    <source>
        <dbReference type="ARBA" id="ARBA00022491"/>
    </source>
</evidence>
<evidence type="ECO:0000256" key="3">
    <source>
        <dbReference type="ARBA" id="ARBA00022832"/>
    </source>
</evidence>
<dbReference type="EMBL" id="PEBX01000001">
    <property type="protein sequence ID" value="PTQ57914.1"/>
    <property type="molecule type" value="Genomic_DNA"/>
</dbReference>
<evidence type="ECO:0000256" key="2">
    <source>
        <dbReference type="ARBA" id="ARBA00022516"/>
    </source>
</evidence>
<reference evidence="10" key="1">
    <citation type="journal article" date="2018" name="Sci. Rep.">
        <title>Lignite coal burning seam in the remote Altai Mountains harbors a hydrogen-driven thermophilic microbial community.</title>
        <authorList>
            <person name="Kadnikov V.V."/>
            <person name="Mardanov A.V."/>
            <person name="Ivasenko D.A."/>
            <person name="Antsiferov D.V."/>
            <person name="Beletsky A.V."/>
            <person name="Karnachuk O.V."/>
            <person name="Ravin N.V."/>
        </authorList>
    </citation>
    <scope>NUCLEOTIDE SEQUENCE [LARGE SCALE GENOMIC DNA]</scope>
</reference>
<keyword evidence="6" id="KW-0238">DNA-binding</keyword>
<dbReference type="NCBIfam" id="NF003359">
    <property type="entry name" value="PRK04424.1"/>
    <property type="match status" value="1"/>
</dbReference>